<dbReference type="OrthoDB" id="167694at2759"/>
<evidence type="ECO:0000313" key="2">
    <source>
        <dbReference type="EMBL" id="TMW55383.1"/>
    </source>
</evidence>
<sequence>MRVEYEPPLIHKPAKYAMPTPRDFPRRASTSTTTTLPPPRVTTLASRDQLTTVSPPSATTNIVDDFVVRKRMRTPHRNRRVRFQNANAPDEIPRPRVYVDSYDDLFFRVARLDHTLSAHDSANGDFNSESSASSMDTVNSDGEYIERSEALLIAEFLYRSAVYLGYPRDQNAWMPNFRDNKRFSTNDAKRWRRLAHYDWEQEDEVFEAVSPFDMSMVPPEPGSKSLRKTVSKWIHRHRSRSTKASSPPSSTVPTLSNMENPPSVPEGQDLSRLVVIANSCISYGAFRFREKDIRKLCNAACK</sequence>
<feature type="compositionally biased region" description="Polar residues" evidence="1">
    <location>
        <begin position="46"/>
        <end position="58"/>
    </location>
</feature>
<dbReference type="EMBL" id="SPLM01000148">
    <property type="protein sequence ID" value="TMW55383.1"/>
    <property type="molecule type" value="Genomic_DNA"/>
</dbReference>
<protein>
    <submittedName>
        <fullName evidence="2">Uncharacterized protein</fullName>
    </submittedName>
</protein>
<feature type="compositionally biased region" description="Low complexity" evidence="1">
    <location>
        <begin position="242"/>
        <end position="256"/>
    </location>
</feature>
<keyword evidence="3" id="KW-1185">Reference proteome</keyword>
<gene>
    <name evidence="2" type="ORF">Poli38472_013274</name>
</gene>
<comment type="caution">
    <text evidence="2">The sequence shown here is derived from an EMBL/GenBank/DDBJ whole genome shotgun (WGS) entry which is preliminary data.</text>
</comment>
<feature type="region of interest" description="Disordered" evidence="1">
    <location>
        <begin position="13"/>
        <end position="58"/>
    </location>
</feature>
<feature type="region of interest" description="Disordered" evidence="1">
    <location>
        <begin position="236"/>
        <end position="267"/>
    </location>
</feature>
<accession>A0A8K1C2R7</accession>
<organism evidence="2 3">
    <name type="scientific">Pythium oligandrum</name>
    <name type="common">Mycoparasitic fungus</name>
    <dbReference type="NCBI Taxonomy" id="41045"/>
    <lineage>
        <taxon>Eukaryota</taxon>
        <taxon>Sar</taxon>
        <taxon>Stramenopiles</taxon>
        <taxon>Oomycota</taxon>
        <taxon>Peronosporomycetes</taxon>
        <taxon>Pythiales</taxon>
        <taxon>Pythiaceae</taxon>
        <taxon>Pythium</taxon>
    </lineage>
</organism>
<reference evidence="2" key="1">
    <citation type="submission" date="2019-03" db="EMBL/GenBank/DDBJ databases">
        <title>Long read genome sequence of the mycoparasitic Pythium oligandrum ATCC 38472 isolated from sugarbeet rhizosphere.</title>
        <authorList>
            <person name="Gaulin E."/>
        </authorList>
    </citation>
    <scope>NUCLEOTIDE SEQUENCE</scope>
    <source>
        <strain evidence="2">ATCC 38472_TT</strain>
    </source>
</reference>
<evidence type="ECO:0000256" key="1">
    <source>
        <dbReference type="SAM" id="MobiDB-lite"/>
    </source>
</evidence>
<name>A0A8K1C2R7_PYTOL</name>
<dbReference type="AlphaFoldDB" id="A0A8K1C2R7"/>
<proteinExistence type="predicted"/>
<feature type="compositionally biased region" description="Low complexity" evidence="1">
    <location>
        <begin position="27"/>
        <end position="45"/>
    </location>
</feature>
<evidence type="ECO:0000313" key="3">
    <source>
        <dbReference type="Proteomes" id="UP000794436"/>
    </source>
</evidence>
<dbReference type="Proteomes" id="UP000794436">
    <property type="component" value="Unassembled WGS sequence"/>
</dbReference>